<name>A0A2S2PVB8_9HEMI</name>
<evidence type="ECO:0000313" key="1">
    <source>
        <dbReference type="EMBL" id="MBY69320.1"/>
    </source>
</evidence>
<reference evidence="1" key="1">
    <citation type="submission" date="2018-04" db="EMBL/GenBank/DDBJ databases">
        <title>Transcriptome assembly of Sipha flava.</title>
        <authorList>
            <person name="Scully E.D."/>
            <person name="Geib S.M."/>
            <person name="Palmer N.A."/>
            <person name="Koch K."/>
            <person name="Bradshaw J."/>
            <person name="Heng-Moss T."/>
            <person name="Sarath G."/>
        </authorList>
    </citation>
    <scope>NUCLEOTIDE SEQUENCE</scope>
</reference>
<accession>A0A2S2PVB8</accession>
<gene>
    <name evidence="1" type="ORF">g.60539</name>
</gene>
<organism evidence="1">
    <name type="scientific">Sipha flava</name>
    <name type="common">yellow sugarcane aphid</name>
    <dbReference type="NCBI Taxonomy" id="143950"/>
    <lineage>
        <taxon>Eukaryota</taxon>
        <taxon>Metazoa</taxon>
        <taxon>Ecdysozoa</taxon>
        <taxon>Arthropoda</taxon>
        <taxon>Hexapoda</taxon>
        <taxon>Insecta</taxon>
        <taxon>Pterygota</taxon>
        <taxon>Neoptera</taxon>
        <taxon>Paraneoptera</taxon>
        <taxon>Hemiptera</taxon>
        <taxon>Sternorrhyncha</taxon>
        <taxon>Aphidomorpha</taxon>
        <taxon>Aphidoidea</taxon>
        <taxon>Aphididae</taxon>
        <taxon>Sipha</taxon>
    </lineage>
</organism>
<dbReference type="EMBL" id="GGMS01000117">
    <property type="protein sequence ID" value="MBY69320.1"/>
    <property type="molecule type" value="Transcribed_RNA"/>
</dbReference>
<protein>
    <submittedName>
        <fullName evidence="1">Uncharacterized protein</fullName>
    </submittedName>
</protein>
<dbReference type="AlphaFoldDB" id="A0A2S2PVB8"/>
<proteinExistence type="predicted"/>
<sequence>MVRPTRKRRSNENANAVVRKSWTPVEKLENVLKEYEIIKEDITQLPDNGVDTTKNDIHITIDKIICLAEQWQQKLIENMIEIIEVDCNAFLSNLKKYITFIINFFLTVFHKNLD</sequence>